<gene>
    <name evidence="2" type="ORF">NHX12_017571</name>
</gene>
<comment type="caution">
    <text evidence="2">The sequence shown here is derived from an EMBL/GenBank/DDBJ whole genome shotgun (WGS) entry which is preliminary data.</text>
</comment>
<feature type="compositionally biased region" description="Basic and acidic residues" evidence="1">
    <location>
        <begin position="1"/>
        <end position="10"/>
    </location>
</feature>
<dbReference type="EMBL" id="JANIIK010000034">
    <property type="protein sequence ID" value="KAJ3613994.1"/>
    <property type="molecule type" value="Genomic_DNA"/>
</dbReference>
<accession>A0A9Q0EV49</accession>
<dbReference type="AlphaFoldDB" id="A0A9Q0EV49"/>
<name>A0A9Q0EV49_9TELE</name>
<proteinExistence type="predicted"/>
<reference evidence="2" key="1">
    <citation type="submission" date="2022-07" db="EMBL/GenBank/DDBJ databases">
        <title>Chromosome-level genome of Muraenolepis orangiensis.</title>
        <authorList>
            <person name="Kim J."/>
        </authorList>
    </citation>
    <scope>NUCLEOTIDE SEQUENCE</scope>
    <source>
        <strain evidence="2">KU_S4_2022</strain>
        <tissue evidence="2">Muscle</tissue>
    </source>
</reference>
<feature type="region of interest" description="Disordered" evidence="1">
    <location>
        <begin position="1"/>
        <end position="67"/>
    </location>
</feature>
<evidence type="ECO:0000313" key="3">
    <source>
        <dbReference type="Proteomes" id="UP001148018"/>
    </source>
</evidence>
<protein>
    <submittedName>
        <fullName evidence="2">Uncharacterized protein</fullName>
    </submittedName>
</protein>
<evidence type="ECO:0000313" key="2">
    <source>
        <dbReference type="EMBL" id="KAJ3613994.1"/>
    </source>
</evidence>
<organism evidence="2 3">
    <name type="scientific">Muraenolepis orangiensis</name>
    <name type="common">Patagonian moray cod</name>
    <dbReference type="NCBI Taxonomy" id="630683"/>
    <lineage>
        <taxon>Eukaryota</taxon>
        <taxon>Metazoa</taxon>
        <taxon>Chordata</taxon>
        <taxon>Craniata</taxon>
        <taxon>Vertebrata</taxon>
        <taxon>Euteleostomi</taxon>
        <taxon>Actinopterygii</taxon>
        <taxon>Neopterygii</taxon>
        <taxon>Teleostei</taxon>
        <taxon>Neoteleostei</taxon>
        <taxon>Acanthomorphata</taxon>
        <taxon>Zeiogadaria</taxon>
        <taxon>Gadariae</taxon>
        <taxon>Gadiformes</taxon>
        <taxon>Muraenolepidoidei</taxon>
        <taxon>Muraenolepididae</taxon>
        <taxon>Muraenolepis</taxon>
    </lineage>
</organism>
<dbReference type="Proteomes" id="UP001148018">
    <property type="component" value="Unassembled WGS sequence"/>
</dbReference>
<evidence type="ECO:0000256" key="1">
    <source>
        <dbReference type="SAM" id="MobiDB-lite"/>
    </source>
</evidence>
<sequence length="136" mass="14715">MEERWGKDGGRYGGEMGFPTHPDETSEGLEQTVTFLPCEAGDEGDMWGRQSAPSGARPGIPSGPVSGIERTQLPAVRLGPAGQECKDPGYREAFWGDLSSESQAALAETLFDFQAVKTDDHSRCFPSDPRKIQPCP</sequence>
<keyword evidence="3" id="KW-1185">Reference proteome</keyword>